<feature type="transmembrane region" description="Helical" evidence="1">
    <location>
        <begin position="36"/>
        <end position="52"/>
    </location>
</feature>
<keyword evidence="1" id="KW-0812">Transmembrane</keyword>
<dbReference type="OrthoDB" id="9813540at2"/>
<dbReference type="GO" id="GO:0022857">
    <property type="term" value="F:transmembrane transporter activity"/>
    <property type="evidence" value="ECO:0007669"/>
    <property type="project" value="InterPro"/>
</dbReference>
<evidence type="ECO:0000313" key="2">
    <source>
        <dbReference type="EMBL" id="SEL40096.1"/>
    </source>
</evidence>
<dbReference type="RefSeq" id="WP_074836096.1">
    <property type="nucleotide sequence ID" value="NZ_FOAT01000026.1"/>
</dbReference>
<protein>
    <submittedName>
        <fullName evidence="2">Uncharacterized membrane protein</fullName>
    </submittedName>
</protein>
<keyword evidence="1" id="KW-0472">Membrane</keyword>
<feature type="transmembrane region" description="Helical" evidence="1">
    <location>
        <begin position="162"/>
        <end position="192"/>
    </location>
</feature>
<feature type="transmembrane region" description="Helical" evidence="1">
    <location>
        <begin position="125"/>
        <end position="147"/>
    </location>
</feature>
<feature type="transmembrane region" description="Helical" evidence="1">
    <location>
        <begin position="59"/>
        <end position="83"/>
    </location>
</feature>
<dbReference type="Proteomes" id="UP000186015">
    <property type="component" value="Unassembled WGS sequence"/>
</dbReference>
<feature type="transmembrane region" description="Helical" evidence="1">
    <location>
        <begin position="89"/>
        <end position="113"/>
    </location>
</feature>
<dbReference type="InterPro" id="IPR024529">
    <property type="entry name" value="ECF_trnsprt_substrate-spec"/>
</dbReference>
<dbReference type="EMBL" id="FOAT01000026">
    <property type="protein sequence ID" value="SEL40096.1"/>
    <property type="molecule type" value="Genomic_DNA"/>
</dbReference>
<accession>A0A1H7PX08</accession>
<sequence>MKRTNKTKNLVLMGVMTAIIFIMGLTPFGYIKTGTLSIALITIPVGIAAFALGPKGGALAGLSFGVTSAIMAFANPSALMVALTNISPVRTVILCVVPRILVGLLAGTIAQVLKTIKVPAPISGGIAGFSVAFLNTIFFMSTLLMMFGDSETVKGMEGHQNLVLFIIAVVTLNVAIEWISCTVITSGVALALSKARLIDAPKKKASAH</sequence>
<gene>
    <name evidence="2" type="ORF">SAMN05216469_1266</name>
</gene>
<dbReference type="AlphaFoldDB" id="A0A1H7PX08"/>
<evidence type="ECO:0000313" key="3">
    <source>
        <dbReference type="Proteomes" id="UP000186015"/>
    </source>
</evidence>
<dbReference type="Pfam" id="PF12822">
    <property type="entry name" value="ECF_trnsprt"/>
    <property type="match status" value="1"/>
</dbReference>
<dbReference type="Gene3D" id="1.10.1760.20">
    <property type="match status" value="1"/>
</dbReference>
<feature type="transmembrane region" description="Helical" evidence="1">
    <location>
        <begin position="12"/>
        <end position="30"/>
    </location>
</feature>
<proteinExistence type="predicted"/>
<keyword evidence="1" id="KW-1133">Transmembrane helix</keyword>
<reference evidence="2 3" key="1">
    <citation type="submission" date="2016-10" db="EMBL/GenBank/DDBJ databases">
        <authorList>
            <person name="de Groot N.N."/>
        </authorList>
    </citation>
    <scope>NUCLEOTIDE SEQUENCE [LARGE SCALE GENOMIC DNA]</scope>
    <source>
        <strain evidence="2 3">KH2T6</strain>
    </source>
</reference>
<evidence type="ECO:0000256" key="1">
    <source>
        <dbReference type="SAM" id="Phobius"/>
    </source>
</evidence>
<organism evidence="2 3">
    <name type="scientific">Ruminococcus albus</name>
    <dbReference type="NCBI Taxonomy" id="1264"/>
    <lineage>
        <taxon>Bacteria</taxon>
        <taxon>Bacillati</taxon>
        <taxon>Bacillota</taxon>
        <taxon>Clostridia</taxon>
        <taxon>Eubacteriales</taxon>
        <taxon>Oscillospiraceae</taxon>
        <taxon>Ruminococcus</taxon>
    </lineage>
</organism>
<name>A0A1H7PX08_RUMAL</name>